<accession>A0ABQ8KPA3</accession>
<feature type="region of interest" description="Disordered" evidence="1">
    <location>
        <begin position="1"/>
        <end position="54"/>
    </location>
</feature>
<feature type="compositionally biased region" description="Polar residues" evidence="1">
    <location>
        <begin position="14"/>
        <end position="30"/>
    </location>
</feature>
<evidence type="ECO:0000256" key="1">
    <source>
        <dbReference type="SAM" id="MobiDB-lite"/>
    </source>
</evidence>
<dbReference type="Proteomes" id="UP000814176">
    <property type="component" value="Unassembled WGS sequence"/>
</dbReference>
<feature type="transmembrane region" description="Helical" evidence="2">
    <location>
        <begin position="64"/>
        <end position="85"/>
    </location>
</feature>
<keyword evidence="2" id="KW-0472">Membrane</keyword>
<evidence type="ECO:0000256" key="2">
    <source>
        <dbReference type="SAM" id="Phobius"/>
    </source>
</evidence>
<protein>
    <submittedName>
        <fullName evidence="3">Uncharacterized protein</fullName>
    </submittedName>
</protein>
<keyword evidence="2" id="KW-1133">Transmembrane helix</keyword>
<keyword evidence="4" id="KW-1185">Reference proteome</keyword>
<dbReference type="GeneID" id="72003720"/>
<evidence type="ECO:0000313" key="3">
    <source>
        <dbReference type="EMBL" id="KAH9839980.1"/>
    </source>
</evidence>
<sequence length="174" mass="19047">MSEIRPAPSVEGISHSSHTGSGNPANATKISQEAHSSSESRHSSSPSIGTPREQTHGKRIQWDFWIMFFTAIGTFLVIIVLLIRVEYEKAISDRFRPICSSEDRICHGDSASPGTGDDLRWHDALQQCEAEAGRWKAVAEEYRGLITALGVVAGGQEGEPDRAGLTEGRLRDEM</sequence>
<name>A0ABQ8KPA3_9APHY</name>
<gene>
    <name evidence="3" type="ORF">C8Q71DRAFT_745213</name>
</gene>
<organism evidence="3 4">
    <name type="scientific">Rhodofomes roseus</name>
    <dbReference type="NCBI Taxonomy" id="34475"/>
    <lineage>
        <taxon>Eukaryota</taxon>
        <taxon>Fungi</taxon>
        <taxon>Dikarya</taxon>
        <taxon>Basidiomycota</taxon>
        <taxon>Agaricomycotina</taxon>
        <taxon>Agaricomycetes</taxon>
        <taxon>Polyporales</taxon>
        <taxon>Rhodofomes</taxon>
    </lineage>
</organism>
<dbReference type="EMBL" id="JADCUA010000005">
    <property type="protein sequence ID" value="KAH9839980.1"/>
    <property type="molecule type" value="Genomic_DNA"/>
</dbReference>
<proteinExistence type="predicted"/>
<reference evidence="3 4" key="1">
    <citation type="journal article" date="2021" name="Environ. Microbiol.">
        <title>Gene family expansions and transcriptome signatures uncover fungal adaptations to wood decay.</title>
        <authorList>
            <person name="Hage H."/>
            <person name="Miyauchi S."/>
            <person name="Viragh M."/>
            <person name="Drula E."/>
            <person name="Min B."/>
            <person name="Chaduli D."/>
            <person name="Navarro D."/>
            <person name="Favel A."/>
            <person name="Norest M."/>
            <person name="Lesage-Meessen L."/>
            <person name="Balint B."/>
            <person name="Merenyi Z."/>
            <person name="de Eugenio L."/>
            <person name="Morin E."/>
            <person name="Martinez A.T."/>
            <person name="Baldrian P."/>
            <person name="Stursova M."/>
            <person name="Martinez M.J."/>
            <person name="Novotny C."/>
            <person name="Magnuson J.K."/>
            <person name="Spatafora J.W."/>
            <person name="Maurice S."/>
            <person name="Pangilinan J."/>
            <person name="Andreopoulos W."/>
            <person name="LaButti K."/>
            <person name="Hundley H."/>
            <person name="Na H."/>
            <person name="Kuo A."/>
            <person name="Barry K."/>
            <person name="Lipzen A."/>
            <person name="Henrissat B."/>
            <person name="Riley R."/>
            <person name="Ahrendt S."/>
            <person name="Nagy L.G."/>
            <person name="Grigoriev I.V."/>
            <person name="Martin F."/>
            <person name="Rosso M.N."/>
        </authorList>
    </citation>
    <scope>NUCLEOTIDE SEQUENCE [LARGE SCALE GENOMIC DNA]</scope>
    <source>
        <strain evidence="3 4">CIRM-BRFM 1785</strain>
    </source>
</reference>
<comment type="caution">
    <text evidence="3">The sequence shown here is derived from an EMBL/GenBank/DDBJ whole genome shotgun (WGS) entry which is preliminary data.</text>
</comment>
<evidence type="ECO:0000313" key="4">
    <source>
        <dbReference type="Proteomes" id="UP000814176"/>
    </source>
</evidence>
<dbReference type="RefSeq" id="XP_047781630.1">
    <property type="nucleotide sequence ID" value="XM_047922988.1"/>
</dbReference>
<keyword evidence="2" id="KW-0812">Transmembrane</keyword>